<dbReference type="InterPro" id="IPR024724">
    <property type="entry name" value="MoaF_N"/>
</dbReference>
<protein>
    <recommendedName>
        <fullName evidence="1">Molybdenum cofactor biosynthesis protein F N-terminal domain-containing protein</fullName>
    </recommendedName>
</protein>
<name>A0ABR4K3U6_9EURO</name>
<dbReference type="Proteomes" id="UP001610446">
    <property type="component" value="Unassembled WGS sequence"/>
</dbReference>
<evidence type="ECO:0000313" key="2">
    <source>
        <dbReference type="EMBL" id="KAL2846677.1"/>
    </source>
</evidence>
<proteinExistence type="predicted"/>
<comment type="caution">
    <text evidence="2">The sequence shown here is derived from an EMBL/GenBank/DDBJ whole genome shotgun (WGS) entry which is preliminary data.</text>
</comment>
<accession>A0ABR4K3U6</accession>
<feature type="domain" description="Molybdenum cofactor biosynthesis protein F N-terminal" evidence="1">
    <location>
        <begin position="21"/>
        <end position="106"/>
    </location>
</feature>
<gene>
    <name evidence="2" type="ORF">BJY01DRAFT_247108</name>
</gene>
<evidence type="ECO:0000259" key="1">
    <source>
        <dbReference type="Pfam" id="PF10703"/>
    </source>
</evidence>
<evidence type="ECO:0000313" key="3">
    <source>
        <dbReference type="Proteomes" id="UP001610446"/>
    </source>
</evidence>
<keyword evidence="3" id="KW-1185">Reference proteome</keyword>
<dbReference type="EMBL" id="JBFXLU010000061">
    <property type="protein sequence ID" value="KAL2846677.1"/>
    <property type="molecule type" value="Genomic_DNA"/>
</dbReference>
<reference evidence="2 3" key="1">
    <citation type="submission" date="2024-07" db="EMBL/GenBank/DDBJ databases">
        <title>Section-level genome sequencing and comparative genomics of Aspergillus sections Usti and Cavernicolus.</title>
        <authorList>
            <consortium name="Lawrence Berkeley National Laboratory"/>
            <person name="Nybo J.L."/>
            <person name="Vesth T.C."/>
            <person name="Theobald S."/>
            <person name="Frisvad J.C."/>
            <person name="Larsen T.O."/>
            <person name="Kjaerboelling I."/>
            <person name="Rothschild-Mancinelli K."/>
            <person name="Lyhne E.K."/>
            <person name="Kogle M.E."/>
            <person name="Barry K."/>
            <person name="Clum A."/>
            <person name="Na H."/>
            <person name="Ledsgaard L."/>
            <person name="Lin J."/>
            <person name="Lipzen A."/>
            <person name="Kuo A."/>
            <person name="Riley R."/>
            <person name="Mondo S."/>
            <person name="Labutti K."/>
            <person name="Haridas S."/>
            <person name="Pangalinan J."/>
            <person name="Salamov A.A."/>
            <person name="Simmons B.A."/>
            <person name="Magnuson J.K."/>
            <person name="Chen J."/>
            <person name="Drula E."/>
            <person name="Henrissat B."/>
            <person name="Wiebenga A."/>
            <person name="Lubbers R.J."/>
            <person name="Gomes A.C."/>
            <person name="Makela M.R."/>
            <person name="Stajich J."/>
            <person name="Grigoriev I.V."/>
            <person name="Mortensen U.H."/>
            <person name="De Vries R.P."/>
            <person name="Baker S.E."/>
            <person name="Andersen M.R."/>
        </authorList>
    </citation>
    <scope>NUCLEOTIDE SEQUENCE [LARGE SCALE GENOMIC DNA]</scope>
    <source>
        <strain evidence="2 3">CBS 123904</strain>
    </source>
</reference>
<organism evidence="2 3">
    <name type="scientific">Aspergillus pseudoustus</name>
    <dbReference type="NCBI Taxonomy" id="1810923"/>
    <lineage>
        <taxon>Eukaryota</taxon>
        <taxon>Fungi</taxon>
        <taxon>Dikarya</taxon>
        <taxon>Ascomycota</taxon>
        <taxon>Pezizomycotina</taxon>
        <taxon>Eurotiomycetes</taxon>
        <taxon>Eurotiomycetidae</taxon>
        <taxon>Eurotiales</taxon>
        <taxon>Aspergillaceae</taxon>
        <taxon>Aspergillus</taxon>
        <taxon>Aspergillus subgen. Nidulantes</taxon>
    </lineage>
</organism>
<dbReference type="Pfam" id="PF10703">
    <property type="entry name" value="MoaF"/>
    <property type="match status" value="1"/>
</dbReference>
<sequence length="139" mass="15779">MEDTISNVPQTLGPADIIGGPMSSGLVGRTFQYAYPAGIRYRISFDQDNVYFKSLPHEKLPARSDKILTLPYRARELRENLYLAHWMVAERKGHITLTFDLQKRIVNCASLMPGEFELFEVAEFEEALENGEGALYHAL</sequence>